<dbReference type="EMBL" id="JAQMWT010000387">
    <property type="protein sequence ID" value="KAJ8602294.1"/>
    <property type="molecule type" value="Genomic_DNA"/>
</dbReference>
<keyword evidence="2" id="KW-1185">Reference proteome</keyword>
<dbReference type="Proteomes" id="UP001230188">
    <property type="component" value="Unassembled WGS sequence"/>
</dbReference>
<gene>
    <name evidence="1" type="ORF">CTAYLR_007846</name>
</gene>
<accession>A0AAD7XL87</accession>
<evidence type="ECO:0000313" key="1">
    <source>
        <dbReference type="EMBL" id="KAJ8602294.1"/>
    </source>
</evidence>
<proteinExistence type="predicted"/>
<sequence>MVRRVHKNDDEVLALHDDDDDDDREASKVVRWWSWRAGVTTLLGSVIVYDSVAWWYWGRSAETAARGAHAFGYVPRAAGGGTIELLCKRPSGRRLFVHDVDRVGRCTADATVLVHERAWERRVVDPGAGWFALRSLATGRWLGYTRDLVETRESADFERDPRLHWRLRARALENRHTGERVRVADLPALPGSLIAGEPSPFAAHLVSDADIAESRAAADEEAAELSSEIGLLRAAFPPDERRVISMGLYGARPKYCVGAVRNADLVDDVFPGWRLRVYADRATVPNATVSALRDRGADVKLVRTTDRSGAAAGMFWRFLVADDPSVDRFIVRDSDSRLNRRDAFAVADWIRSGYPVHSERDHPNHDRPLNGGMWGATNRSAVAGKMRALAARFLDHDSYGADLKFLEESVYPLVADEIYAHDAYTCYKHATSFPFPTQRPRNFQHVGQVFDEFDQPRMDDIDSYLRGVETPPGCRRHLDWIYG</sequence>
<protein>
    <submittedName>
        <fullName evidence="1">Uncharacterized protein</fullName>
    </submittedName>
</protein>
<evidence type="ECO:0000313" key="2">
    <source>
        <dbReference type="Proteomes" id="UP001230188"/>
    </source>
</evidence>
<name>A0AAD7XL87_9STRA</name>
<comment type="caution">
    <text evidence="1">The sequence shown here is derived from an EMBL/GenBank/DDBJ whole genome shotgun (WGS) entry which is preliminary data.</text>
</comment>
<dbReference type="AlphaFoldDB" id="A0AAD7XL87"/>
<organism evidence="1 2">
    <name type="scientific">Chrysophaeum taylorii</name>
    <dbReference type="NCBI Taxonomy" id="2483200"/>
    <lineage>
        <taxon>Eukaryota</taxon>
        <taxon>Sar</taxon>
        <taxon>Stramenopiles</taxon>
        <taxon>Ochrophyta</taxon>
        <taxon>Pelagophyceae</taxon>
        <taxon>Pelagomonadales</taxon>
        <taxon>Pelagomonadaceae</taxon>
        <taxon>Chrysophaeum</taxon>
    </lineage>
</organism>
<reference evidence="1" key="1">
    <citation type="submission" date="2023-01" db="EMBL/GenBank/DDBJ databases">
        <title>Metagenome sequencing of chrysophaentin producing Chrysophaeum taylorii.</title>
        <authorList>
            <person name="Davison J."/>
            <person name="Bewley C."/>
        </authorList>
    </citation>
    <scope>NUCLEOTIDE SEQUENCE</scope>
    <source>
        <strain evidence="1">NIES-1699</strain>
    </source>
</reference>